<evidence type="ECO:0000313" key="1">
    <source>
        <dbReference type="EMBL" id="THJ75186.1"/>
    </source>
</evidence>
<dbReference type="OrthoDB" id="4557579at2"/>
<accession>A0A4S5ES31</accession>
<gene>
    <name evidence="1" type="ORF">E7Y31_07000</name>
</gene>
<dbReference type="Proteomes" id="UP000305282">
    <property type="component" value="Unassembled WGS sequence"/>
</dbReference>
<reference evidence="1 2" key="1">
    <citation type="submission" date="2019-04" db="EMBL/GenBank/DDBJ databases">
        <title>Draft genome sequences for three unisolated Alnus-infective Frankia Sp+ strains, AgTrS, AiOr and AvVan, the first sequenced Frankia strains able to sporulate in-planta.</title>
        <authorList>
            <person name="Bethencourt L."/>
            <person name="Vautrin F."/>
            <person name="Taib N."/>
            <person name="Dubost A."/>
            <person name="Castro-Garcia L."/>
            <person name="Imbaud O."/>
            <person name="Abrouk D."/>
            <person name="Fournier P."/>
            <person name="Briolay J."/>
            <person name="Nguyen A."/>
            <person name="Normand P."/>
            <person name="Fernandez M.P."/>
            <person name="Brochier-Armanet C."/>
            <person name="Herrera-Belaroussi A."/>
        </authorList>
    </citation>
    <scope>NUCLEOTIDE SEQUENCE [LARGE SCALE GENOMIC DNA]</scope>
    <source>
        <strain evidence="1 2">AvVan</strain>
    </source>
</reference>
<name>A0A4S5ES31_9ACTN</name>
<dbReference type="RefSeq" id="WP_136447456.1">
    <property type="nucleotide sequence ID" value="NZ_CADCWT010000084.1"/>
</dbReference>
<protein>
    <submittedName>
        <fullName evidence="1">Uncharacterized protein</fullName>
    </submittedName>
</protein>
<comment type="caution">
    <text evidence="1">The sequence shown here is derived from an EMBL/GenBank/DDBJ whole genome shotgun (WGS) entry which is preliminary data.</text>
</comment>
<dbReference type="EMBL" id="SSXH01000112">
    <property type="protein sequence ID" value="THJ75186.1"/>
    <property type="molecule type" value="Genomic_DNA"/>
</dbReference>
<keyword evidence="2" id="KW-1185">Reference proteome</keyword>
<proteinExistence type="predicted"/>
<organism evidence="1 2">
    <name type="scientific">Candidatus Frankia alpina</name>
    <dbReference type="NCBI Taxonomy" id="2699483"/>
    <lineage>
        <taxon>Bacteria</taxon>
        <taxon>Bacillati</taxon>
        <taxon>Actinomycetota</taxon>
        <taxon>Actinomycetes</taxon>
        <taxon>Frankiales</taxon>
        <taxon>Frankiaceae</taxon>
        <taxon>Frankia</taxon>
    </lineage>
</organism>
<sequence>MIPAHGYTAFFRPTSEGGDKNIVGGLPASTPDGQKLVCQVPVVAWGNNGEALVADMEDGCLRSVRGAEGFIRLTRTATGTVVPEGG</sequence>
<dbReference type="AlphaFoldDB" id="A0A4S5ES31"/>
<evidence type="ECO:0000313" key="2">
    <source>
        <dbReference type="Proteomes" id="UP000305282"/>
    </source>
</evidence>